<evidence type="ECO:0000313" key="2">
    <source>
        <dbReference type="Proteomes" id="UP000001882"/>
    </source>
</evidence>
<reference evidence="2" key="3">
    <citation type="journal article" date="2011" name="PLoS ONE">
        <title>Genome sequence of a mesophilic hydrogenotrophic methanogen Methanocella paludicola, the first cultivated representative of the order Methanocellales.</title>
        <authorList>
            <person name="Sakai S."/>
            <person name="Takaki Y."/>
            <person name="Shimamura S."/>
            <person name="Sekine M."/>
            <person name="Tajima T."/>
            <person name="Kosugi H."/>
            <person name="Ichikawa N."/>
            <person name="Tasumi E."/>
            <person name="Hiraki A.T."/>
            <person name="Shimizu A."/>
            <person name="Kato Y."/>
            <person name="Nishiko R."/>
            <person name="Mori K."/>
            <person name="Fujita N."/>
            <person name="Imachi H."/>
            <person name="Takai K."/>
        </authorList>
    </citation>
    <scope>NUCLEOTIDE SEQUENCE [LARGE SCALE GENOMIC DNA]</scope>
    <source>
        <strain evidence="2">DSM 17711 / JCM 13418 / NBRC 101707 / SANAE</strain>
    </source>
</reference>
<dbReference type="KEGG" id="mpd:MCP_0557"/>
<protein>
    <submittedName>
        <fullName evidence="1">Uncharacterized protein</fullName>
    </submittedName>
</protein>
<dbReference type="InParanoid" id="D1YW07"/>
<sequence length="114" mass="13308">MSRELSEYDWDILKKLCPELNDGTCVSSGRMYRSILPPLSRHYAKSREDFMERVEKLSDEELDYLICLAENGEESLTCIVPEHKDAFLEMVGRRTTKERAAKLRKFIDFLETLG</sequence>
<reference evidence="1 2" key="2">
    <citation type="journal article" date="2008" name="Int. J. Syst. Evol. Microbiol.">
        <title>Methanocella paludicola gen. nov., sp. nov., a methane-producing archaeon, the first isolate of the lineage 'Rice Cluster I', and proposal of the new archaeal order Methanocellales ord. nov.</title>
        <authorList>
            <person name="Sakai S."/>
            <person name="Imachi H."/>
            <person name="Hanada S."/>
            <person name="Ohashi A."/>
            <person name="Harada H."/>
            <person name="Kamagata Y."/>
        </authorList>
    </citation>
    <scope>NUCLEOTIDE SEQUENCE [LARGE SCALE GENOMIC DNA]</scope>
    <source>
        <strain evidence="2">DSM 17711 / JCM 13418 / NBRC 101707 / SANAE</strain>
    </source>
</reference>
<accession>D1YW07</accession>
<dbReference type="GeneID" id="8680621"/>
<dbReference type="eggNOG" id="arCOG03390">
    <property type="taxonomic scope" value="Archaea"/>
</dbReference>
<organism evidence="1 2">
    <name type="scientific">Methanocella paludicola (strain DSM 17711 / JCM 13418 / NBRC 101707 / SANAE)</name>
    <dbReference type="NCBI Taxonomy" id="304371"/>
    <lineage>
        <taxon>Archaea</taxon>
        <taxon>Methanobacteriati</taxon>
        <taxon>Methanobacteriota</taxon>
        <taxon>Stenosarchaea group</taxon>
        <taxon>Methanomicrobia</taxon>
        <taxon>Methanocellales</taxon>
        <taxon>Methanocellaceae</taxon>
        <taxon>Methanocella</taxon>
    </lineage>
</organism>
<keyword evidence="2" id="KW-1185">Reference proteome</keyword>
<dbReference type="OrthoDB" id="146424at2157"/>
<gene>
    <name evidence="1" type="ordered locus">MCP_0557</name>
</gene>
<evidence type="ECO:0000313" key="1">
    <source>
        <dbReference type="EMBL" id="BAI60629.1"/>
    </source>
</evidence>
<dbReference type="Proteomes" id="UP000001882">
    <property type="component" value="Chromosome"/>
</dbReference>
<dbReference type="AlphaFoldDB" id="D1YW07"/>
<reference evidence="1 2" key="1">
    <citation type="journal article" date="2007" name="Appl. Environ. Microbiol.">
        <title>Isolation of key methanogens for global methane emission from rice paddy fields: a novel isolate affiliated with the clone cluster rice cluster I.</title>
        <authorList>
            <person name="Sakai S."/>
            <person name="Imachi H."/>
            <person name="Sekiguchi Y."/>
            <person name="Ohashi A."/>
            <person name="Harada H."/>
            <person name="Kamagata Y."/>
        </authorList>
    </citation>
    <scope>NUCLEOTIDE SEQUENCE [LARGE SCALE GENOMIC DNA]</scope>
    <source>
        <strain evidence="2">DSM 17711 / JCM 13418 / NBRC 101707 / SANAE</strain>
    </source>
</reference>
<dbReference type="EMBL" id="AP011532">
    <property type="protein sequence ID" value="BAI60629.1"/>
    <property type="molecule type" value="Genomic_DNA"/>
</dbReference>
<dbReference type="RefSeq" id="WP_012899309.1">
    <property type="nucleotide sequence ID" value="NC_013665.1"/>
</dbReference>
<proteinExistence type="predicted"/>
<name>D1YW07_METPS</name>